<dbReference type="Pfam" id="PF04307">
    <property type="entry name" value="YdjM"/>
    <property type="match status" value="1"/>
</dbReference>
<feature type="transmembrane region" description="Helical" evidence="1">
    <location>
        <begin position="118"/>
        <end position="139"/>
    </location>
</feature>
<dbReference type="EMBL" id="PNIL01000049">
    <property type="protein sequence ID" value="PMP67359.1"/>
    <property type="molecule type" value="Genomic_DNA"/>
</dbReference>
<keyword evidence="1" id="KW-1133">Transmembrane helix</keyword>
<sequence>MLGFTHLTFALFLEGNTSLINVTLASFGSLFPDIDTFGVLSKVVKNKPRNLKHRGILHTPFVYVVILCIYYFIFGNFGIAPFIVGVFSHLFLDFITVEGIPIFYPISSRKFHIIGFRTGSLVDVSMSFFFLFFFILRLFKLI</sequence>
<protein>
    <recommendedName>
        <fullName evidence="6">Metal-dependent hydrolase</fullName>
    </recommendedName>
</protein>
<dbReference type="RefSeq" id="WP_416084357.1">
    <property type="nucleotide sequence ID" value="NZ_JBNARP010000011.1"/>
</dbReference>
<evidence type="ECO:0000313" key="3">
    <source>
        <dbReference type="EMBL" id="PMP82751.1"/>
    </source>
</evidence>
<keyword evidence="1" id="KW-0472">Membrane</keyword>
<accession>A0A2J6X733</accession>
<evidence type="ECO:0000313" key="5">
    <source>
        <dbReference type="Proteomes" id="UP000237040"/>
    </source>
</evidence>
<evidence type="ECO:0000313" key="2">
    <source>
        <dbReference type="EMBL" id="PMP67359.1"/>
    </source>
</evidence>
<reference evidence="4 5" key="1">
    <citation type="submission" date="2018-01" db="EMBL/GenBank/DDBJ databases">
        <title>Metagenomic assembled genomes from two thermal pools in the Uzon Caldera, Kamchatka, Russia.</title>
        <authorList>
            <person name="Wilkins L."/>
            <person name="Ettinger C."/>
        </authorList>
    </citation>
    <scope>NUCLEOTIDE SEQUENCE [LARGE SCALE GENOMIC DNA]</scope>
    <source>
        <strain evidence="3">ARK-10</strain>
        <strain evidence="2">ZAV-07</strain>
    </source>
</reference>
<dbReference type="AlphaFoldDB" id="A0A2J6X733"/>
<gene>
    <name evidence="3" type="ORF">C0175_03100</name>
    <name evidence="2" type="ORF">C0189_03315</name>
</gene>
<name>A0A2J6X733_9BACT</name>
<evidence type="ECO:0000313" key="4">
    <source>
        <dbReference type="Proteomes" id="UP000236910"/>
    </source>
</evidence>
<dbReference type="EMBL" id="PNIX01000178">
    <property type="protein sequence ID" value="PMP82751.1"/>
    <property type="molecule type" value="Genomic_DNA"/>
</dbReference>
<evidence type="ECO:0008006" key="6">
    <source>
        <dbReference type="Google" id="ProtNLM"/>
    </source>
</evidence>
<dbReference type="Proteomes" id="UP000236910">
    <property type="component" value="Unassembled WGS sequence"/>
</dbReference>
<keyword evidence="1" id="KW-0812">Transmembrane</keyword>
<dbReference type="Proteomes" id="UP000237040">
    <property type="component" value="Unassembled WGS sequence"/>
</dbReference>
<comment type="caution">
    <text evidence="3">The sequence shown here is derived from an EMBL/GenBank/DDBJ whole genome shotgun (WGS) entry which is preliminary data.</text>
</comment>
<organism evidence="3 4">
    <name type="scientific">Caldisericum exile</name>
    <dbReference type="NCBI Taxonomy" id="693075"/>
    <lineage>
        <taxon>Bacteria</taxon>
        <taxon>Pseudomonadati</taxon>
        <taxon>Caldisericota/Cryosericota group</taxon>
        <taxon>Caldisericota</taxon>
        <taxon>Caldisericia</taxon>
        <taxon>Caldisericales</taxon>
        <taxon>Caldisericaceae</taxon>
        <taxon>Caldisericum</taxon>
    </lineage>
</organism>
<proteinExistence type="predicted"/>
<evidence type="ECO:0000256" key="1">
    <source>
        <dbReference type="SAM" id="Phobius"/>
    </source>
</evidence>
<feature type="transmembrane region" description="Helical" evidence="1">
    <location>
        <begin position="55"/>
        <end position="73"/>
    </location>
</feature>
<dbReference type="InterPro" id="IPR007404">
    <property type="entry name" value="YdjM-like"/>
</dbReference>